<dbReference type="Proteomes" id="UP000824175">
    <property type="component" value="Unassembled WGS sequence"/>
</dbReference>
<evidence type="ECO:0000313" key="2">
    <source>
        <dbReference type="Proteomes" id="UP000824175"/>
    </source>
</evidence>
<gene>
    <name evidence="1" type="ORF">IAD15_01910</name>
</gene>
<evidence type="ECO:0000313" key="1">
    <source>
        <dbReference type="EMBL" id="HIU12813.1"/>
    </source>
</evidence>
<comment type="caution">
    <text evidence="1">The sequence shown here is derived from an EMBL/GenBank/DDBJ whole genome shotgun (WGS) entry which is preliminary data.</text>
</comment>
<reference evidence="1" key="1">
    <citation type="submission" date="2020-10" db="EMBL/GenBank/DDBJ databases">
        <authorList>
            <person name="Gilroy R."/>
        </authorList>
    </citation>
    <scope>NUCLEOTIDE SEQUENCE</scope>
    <source>
        <strain evidence="1">CHK195-11698</strain>
    </source>
</reference>
<protein>
    <submittedName>
        <fullName evidence="1">Uncharacterized protein</fullName>
    </submittedName>
</protein>
<accession>A0A9D1HLV3</accession>
<name>A0A9D1HLV3_9FIRM</name>
<proteinExistence type="predicted"/>
<reference evidence="1" key="2">
    <citation type="journal article" date="2021" name="PeerJ">
        <title>Extensive microbial diversity within the chicken gut microbiome revealed by metagenomics and culture.</title>
        <authorList>
            <person name="Gilroy R."/>
            <person name="Ravi A."/>
            <person name="Getino M."/>
            <person name="Pursley I."/>
            <person name="Horton D.L."/>
            <person name="Alikhan N.F."/>
            <person name="Baker D."/>
            <person name="Gharbi K."/>
            <person name="Hall N."/>
            <person name="Watson M."/>
            <person name="Adriaenssens E.M."/>
            <person name="Foster-Nyarko E."/>
            <person name="Jarju S."/>
            <person name="Secka A."/>
            <person name="Antonio M."/>
            <person name="Oren A."/>
            <person name="Chaudhuri R.R."/>
            <person name="La Ragione R."/>
            <person name="Hildebrand F."/>
            <person name="Pallen M.J."/>
        </authorList>
    </citation>
    <scope>NUCLEOTIDE SEQUENCE</scope>
    <source>
        <strain evidence="1">CHK195-11698</strain>
    </source>
</reference>
<sequence length="268" mass="30487">MSSVTKRISQIKQPYGGYIKLAEFEAVQLIDEQELNESENVHGTIIGMTVDYLSRFLMGTDKYDAFRISMRGASIAETLFHEVDAIDKANLFFSEIKGLDDNSIVNACKLVTFDVWVRNTPFAVNAKKADQINPNEDTIHNIRVLVERCISFWKKYGPILEDGFTFEPDGYTDIVTSGDGDYLTKDTLWDIKVSKSKPKIKDTLQILMYWIMGQHSGQSIFSGVEYIGIFNPRLNMVWLKKVAEIDKNTIHEIESNVIGYRSDSIDIS</sequence>
<organism evidence="1 2">
    <name type="scientific">Candidatus Fimiplasma intestinipullorum</name>
    <dbReference type="NCBI Taxonomy" id="2840825"/>
    <lineage>
        <taxon>Bacteria</taxon>
        <taxon>Bacillati</taxon>
        <taxon>Bacillota</taxon>
        <taxon>Clostridia</taxon>
        <taxon>Eubacteriales</taxon>
        <taxon>Candidatus Fimiplasma</taxon>
    </lineage>
</organism>
<dbReference type="EMBL" id="DVMJ01000012">
    <property type="protein sequence ID" value="HIU12813.1"/>
    <property type="molecule type" value="Genomic_DNA"/>
</dbReference>
<dbReference type="AlphaFoldDB" id="A0A9D1HLV3"/>